<keyword evidence="1" id="KW-1133">Transmembrane helix</keyword>
<proteinExistence type="predicted"/>
<feature type="transmembrane region" description="Helical" evidence="1">
    <location>
        <begin position="179"/>
        <end position="202"/>
    </location>
</feature>
<keyword evidence="1" id="KW-0472">Membrane</keyword>
<keyword evidence="1" id="KW-0812">Transmembrane</keyword>
<feature type="transmembrane region" description="Helical" evidence="1">
    <location>
        <begin position="148"/>
        <end position="167"/>
    </location>
</feature>
<dbReference type="EMBL" id="MN739917">
    <property type="protein sequence ID" value="QHT77445.1"/>
    <property type="molecule type" value="Genomic_DNA"/>
</dbReference>
<organism evidence="2">
    <name type="scientific">viral metagenome</name>
    <dbReference type="NCBI Taxonomy" id="1070528"/>
    <lineage>
        <taxon>unclassified sequences</taxon>
        <taxon>metagenomes</taxon>
        <taxon>organismal metagenomes</taxon>
    </lineage>
</organism>
<evidence type="ECO:0000313" key="2">
    <source>
        <dbReference type="EMBL" id="QHT77445.1"/>
    </source>
</evidence>
<name>A0A6C0HBD4_9ZZZZ</name>
<protein>
    <submittedName>
        <fullName evidence="2">Uncharacterized protein</fullName>
    </submittedName>
</protein>
<dbReference type="AlphaFoldDB" id="A0A6C0HBD4"/>
<evidence type="ECO:0000256" key="1">
    <source>
        <dbReference type="SAM" id="Phobius"/>
    </source>
</evidence>
<sequence length="290" mass="32965">MGAGFSLATPTNTTTTTNTIDIDRNKQTLADIQTLQNNEQDLFTQLEKNIANNTLTSDLQKKLTGQIGKLTEMRVNLYSFLNNNSQNTVNHLNSTNTLYGQQGQTVVIVENELNETKRRLQELNDIKSNNLRMVEINKYYGDKYQDQTYFMITIVVICIILIILKFLNNRYILSQGIYMILLIITLTIGFIILFWKLVYLYAHDNFDYSKYNWSFNTENAPTVDTSNPDGENPWKLPEIPDASLCTNVGNYCGAGTTYDSEQNMCVPLNSVTSGSTEIPGYTYEQLMGQI</sequence>
<accession>A0A6C0HBD4</accession>
<reference evidence="2" key="1">
    <citation type="journal article" date="2020" name="Nature">
        <title>Giant virus diversity and host interactions through global metagenomics.</title>
        <authorList>
            <person name="Schulz F."/>
            <person name="Roux S."/>
            <person name="Paez-Espino D."/>
            <person name="Jungbluth S."/>
            <person name="Walsh D.A."/>
            <person name="Denef V.J."/>
            <person name="McMahon K.D."/>
            <person name="Konstantinidis K.T."/>
            <person name="Eloe-Fadrosh E.A."/>
            <person name="Kyrpides N.C."/>
            <person name="Woyke T."/>
        </authorList>
    </citation>
    <scope>NUCLEOTIDE SEQUENCE</scope>
    <source>
        <strain evidence="2">GVMAG-M-3300023179-86</strain>
    </source>
</reference>